<reference evidence="22" key="8">
    <citation type="submission" date="2017-01" db="EMBL/GenBank/DDBJ databases">
        <authorList>
            <person name="Mah S.A."/>
            <person name="Swanson W.J."/>
            <person name="Moy G.W."/>
            <person name="Vacquier V.D."/>
        </authorList>
    </citation>
    <scope>NUCLEOTIDE SEQUENCE</scope>
    <source>
        <strain evidence="25">AH712</strain>
        <strain evidence="24">AH726</strain>
        <strain evidence="23">AQ</strain>
        <strain evidence="22">JS7</strain>
    </source>
</reference>
<reference evidence="27" key="14">
    <citation type="submission" date="2018-01" db="EMBL/GenBank/DDBJ databases">
        <title>Epidemiological investigation and molecular differentiation of fowl adenovirus infections in commercial chickens in China.</title>
        <authorList>
            <person name="Luo Y."/>
            <person name="Zhao L."/>
            <person name="Weng Y."/>
        </authorList>
    </citation>
    <scope>NUCLEOTIDE SEQUENCE [LARGE SCALE GENOMIC DNA]</scope>
    <source>
        <strain evidence="27">CH/JS/TCZHP/2015</strain>
    </source>
</reference>
<dbReference type="EMBL" id="KY436521">
    <property type="protein sequence ID" value="AUD07703.1"/>
    <property type="molecule type" value="Genomic_DNA"/>
</dbReference>
<dbReference type="Proteomes" id="UP000318352">
    <property type="component" value="Segment"/>
</dbReference>
<dbReference type="Proteomes" id="UP000165897">
    <property type="component" value="Segment"/>
</dbReference>
<dbReference type="Proteomes" id="UP000173008">
    <property type="component" value="Genome"/>
</dbReference>
<reference evidence="21" key="7">
    <citation type="submission" date="2016-12" db="EMBL/GenBank/DDBJ databases">
        <authorList>
            <person name="Song W.-J."/>
            <person name="Kurnit D.M."/>
        </authorList>
    </citation>
    <scope>NUCLEOTIDE SEQUENCE</scope>
    <source>
        <strain evidence="21">HN</strain>
    </source>
</reference>
<evidence type="ECO:0000256" key="12">
    <source>
        <dbReference type="PIRSR" id="PIRSR001218-1"/>
    </source>
</evidence>
<evidence type="ECO:0000313" key="20">
    <source>
        <dbReference type="EMBL" id="AQT46119.1"/>
    </source>
</evidence>
<feature type="active site" evidence="10 12">
    <location>
        <position position="55"/>
    </location>
</feature>
<reference evidence="35" key="19">
    <citation type="journal article" date="2020" name="Poult. Sci.">
        <title>Molecular relationship of the Fowl Adenovirus serotype 4 isolated from the contaminated live vaccine and wild strains isolated in China 2013-2018.</title>
        <authorList>
            <person name="Su Q."/>
            <person name="Hou L."/>
            <person name="Liu X."/>
            <person name="Cui Z."/>
            <person name="Chang S."/>
            <person name="Zhao P."/>
        </authorList>
    </citation>
    <scope>NUCLEOTIDE SEQUENCE</scope>
    <source>
        <strain evidence="35">FAdV-n22</strain>
    </source>
</reference>
<evidence type="ECO:0000256" key="9">
    <source>
        <dbReference type="ARBA" id="ARBA00023157"/>
    </source>
</evidence>
<feature type="active site" evidence="10 12">
    <location>
        <position position="72"/>
    </location>
</feature>
<dbReference type="Proteomes" id="UP000317479">
    <property type="component" value="Segment"/>
</dbReference>
<evidence type="ECO:0000313" key="17">
    <source>
        <dbReference type="EMBL" id="AOS87923.1"/>
    </source>
</evidence>
<keyword evidence="5 10" id="KW-0068">Autocatalytic cleavage</keyword>
<evidence type="ECO:0000313" key="42">
    <source>
        <dbReference type="Proteomes" id="UP000321061"/>
    </source>
</evidence>
<keyword evidence="9 10" id="KW-1015">Disulfide bond</keyword>
<dbReference type="Gene3D" id="3.40.395.10">
    <property type="entry name" value="Adenoviral Proteinase, Chain A"/>
    <property type="match status" value="1"/>
</dbReference>
<dbReference type="InterPro" id="IPR038765">
    <property type="entry name" value="Papain-like_cys_pep_sf"/>
</dbReference>
<keyword evidence="1 10" id="KW-1048">Host nucleus</keyword>
<dbReference type="Proteomes" id="UP000318273">
    <property type="component" value="Segment"/>
</dbReference>
<evidence type="ECO:0000313" key="16">
    <source>
        <dbReference type="EMBL" id="AOS87840.1"/>
    </source>
</evidence>
<dbReference type="Proteomes" id="UP000326050">
    <property type="component" value="Segment"/>
</dbReference>
<dbReference type="Proteomes" id="UP000321061">
    <property type="component" value="Genome"/>
</dbReference>
<comment type="subunit">
    <text evidence="10">Interacts with protease cofactor pVI-C; this interaction is necessary for protease activation.</text>
</comment>
<accession>A0A096ZGZ2</accession>
<dbReference type="EMBL" id="KY569422">
    <property type="protein sequence ID" value="AUR44937.1"/>
    <property type="molecule type" value="Genomic_DNA"/>
</dbReference>
<evidence type="ECO:0000313" key="24">
    <source>
        <dbReference type="EMBL" id="AUD07703.1"/>
    </source>
</evidence>
<keyword evidence="8 10" id="KW-0238">DNA-binding</keyword>
<sequence>MTGTTESQLRDLVAAMHPRHRFLGVFDRTFPGFLDPERPASAIVNTGSRSSGGMHWIGFAYDPQYRRCYMFDPFGWSDKKLLELYKVKYDAMLKATGLSQQDRCIELVRSAQAVQCPCSGACGLFSALFIASFDRYRRSPMNGNPIIDTVVGVNHENMYKPAFREILHRNQERMNAWFARNNPYFQRHAELLKRETAINTLPQNHVQQA</sequence>
<dbReference type="EMBL" id="KU587519">
    <property type="protein sequence ID" value="AMB36752.1"/>
    <property type="molecule type" value="Genomic_DNA"/>
</dbReference>
<dbReference type="EMBL" id="KY379035">
    <property type="protein sequence ID" value="ATV94775.1"/>
    <property type="molecule type" value="Genomic_DNA"/>
</dbReference>
<evidence type="ECO:0000256" key="3">
    <source>
        <dbReference type="ARBA" id="ARBA00022801"/>
    </source>
</evidence>
<dbReference type="Proteomes" id="UP000510761">
    <property type="component" value="Segment"/>
</dbReference>
<reference evidence="14" key="4">
    <citation type="submission" date="2016-01" db="EMBL/GenBank/DDBJ databases">
        <authorList>
            <person name="Li L.T."/>
            <person name="Wen G.Y."/>
        </authorList>
    </citation>
    <scope>NUCLEOTIDE SEQUENCE</scope>
    <source>
        <strain evidence="14">HB1510</strain>
    </source>
</reference>
<dbReference type="EMBL" id="MF521611">
    <property type="protein sequence ID" value="AWT40676.1"/>
    <property type="molecule type" value="Genomic_DNA"/>
</dbReference>
<evidence type="ECO:0000313" key="23">
    <source>
        <dbReference type="EMBL" id="AUD07680.1"/>
    </source>
</evidence>
<dbReference type="GO" id="GO:0004197">
    <property type="term" value="F:cysteine-type endopeptidase activity"/>
    <property type="evidence" value="ECO:0007669"/>
    <property type="project" value="UniProtKB-UniRule"/>
</dbReference>
<evidence type="ECO:0000256" key="7">
    <source>
        <dbReference type="ARBA" id="ARBA00022921"/>
    </source>
</evidence>
<dbReference type="Proteomes" id="UP000316794">
    <property type="component" value="Segment"/>
</dbReference>
<dbReference type="Proteomes" id="UP000318140">
    <property type="component" value="Segment"/>
</dbReference>
<evidence type="ECO:0000313" key="14">
    <source>
        <dbReference type="EMBL" id="AMB36752.1"/>
    </source>
</evidence>
<evidence type="ECO:0000256" key="11">
    <source>
        <dbReference type="PIRNR" id="PIRNR001218"/>
    </source>
</evidence>
<evidence type="ECO:0000313" key="19">
    <source>
        <dbReference type="EMBL" id="AQT46076.1"/>
    </source>
</evidence>
<evidence type="ECO:0000313" key="30">
    <source>
        <dbReference type="EMBL" id="AWT40676.1"/>
    </source>
</evidence>
<protein>
    <recommendedName>
        <fullName evidence="10">Protease</fullName>
        <ecNumber evidence="10">3.4.22.39</ecNumber>
    </recommendedName>
    <alternativeName>
        <fullName evidence="10">Adenain</fullName>
    </alternativeName>
    <alternativeName>
        <fullName evidence="10">Adenovirus protease</fullName>
        <shortName evidence="10">AVP</shortName>
    </alternativeName>
    <alternativeName>
        <fullName evidence="10">Adenovirus proteinase</fullName>
    </alternativeName>
    <alternativeName>
        <fullName evidence="10">Endoprotease</fullName>
    </alternativeName>
</protein>
<dbReference type="Proteomes" id="UP000152565">
    <property type="component" value="Genome"/>
</dbReference>
<evidence type="ECO:0000313" key="21">
    <source>
        <dbReference type="EMBL" id="ATV94775.1"/>
    </source>
</evidence>
<evidence type="ECO:0000313" key="43">
    <source>
        <dbReference type="Proteomes" id="UP000326050"/>
    </source>
</evidence>
<evidence type="ECO:0000256" key="6">
    <source>
        <dbReference type="ARBA" id="ARBA00022844"/>
    </source>
</evidence>
<organism evidence="13 39">
    <name type="scientific">Fowl aviadenovirus C</name>
    <dbReference type="NCBI Taxonomy" id="190063"/>
    <lineage>
        <taxon>Viruses</taxon>
        <taxon>Varidnaviria</taxon>
        <taxon>Bamfordvirae</taxon>
        <taxon>Preplasmiviricota</taxon>
        <taxon>Polisuviricotina</taxon>
        <taxon>Pharingeaviricetes</taxon>
        <taxon>Rowavirales</taxon>
        <taxon>Adenoviridae</taxon>
        <taxon>Aviadenovirus</taxon>
        <taxon>Aviadenovirus hydropericardii</taxon>
    </lineage>
</organism>
<gene>
    <name evidence="10" type="primary">L3</name>
</gene>
<dbReference type="Proteomes" id="UP000320291">
    <property type="component" value="Segment"/>
</dbReference>
<dbReference type="Proteomes" id="UP000320295">
    <property type="component" value="Segment"/>
</dbReference>
<dbReference type="Proteomes" id="UP000319559">
    <property type="component" value="Segment"/>
</dbReference>
<name>A0A096ZGZ2_9ADEN</name>
<dbReference type="GO" id="GO:0006508">
    <property type="term" value="P:proteolysis"/>
    <property type="evidence" value="ECO:0007669"/>
    <property type="project" value="UniProtKB-KW"/>
</dbReference>
<evidence type="ECO:0000313" key="32">
    <source>
        <dbReference type="EMBL" id="QDY98297.1"/>
    </source>
</evidence>
<evidence type="ECO:0000313" key="34">
    <source>
        <dbReference type="EMBL" id="QLI42856.1"/>
    </source>
</evidence>
<evidence type="ECO:0000256" key="10">
    <source>
        <dbReference type="HAMAP-Rule" id="MF_04059"/>
    </source>
</evidence>
<evidence type="ECO:0000256" key="5">
    <source>
        <dbReference type="ARBA" id="ARBA00022813"/>
    </source>
</evidence>
<evidence type="ECO:0000313" key="26">
    <source>
        <dbReference type="EMBL" id="AUR44937.1"/>
    </source>
</evidence>
<proteinExistence type="evidence at transcript level"/>
<dbReference type="EMBL" id="MK629523">
    <property type="protein sequence ID" value="QEY87756.1"/>
    <property type="molecule type" value="Genomic_DNA"/>
</dbReference>
<reference evidence="36" key="20">
    <citation type="journal article" date="2021" name="J. Vet. Diagn. Invest.">
        <title>Emergence of fowl aviadenovirus C-4 in a backyard chicken flock in California.</title>
        <authorList>
            <person name="Mete A."/>
            <person name="Armien A.G."/>
            <person name="Rejmanek D."/>
            <person name="Mott M."/>
            <person name="Crossley B.M."/>
        </authorList>
    </citation>
    <scope>NUCLEOTIDE SEQUENCE</scope>
    <source>
        <strain evidence="36">D2004737</strain>
    </source>
</reference>
<dbReference type="PIRSF" id="PIRSF001218">
    <property type="entry name" value="Protease_ADV"/>
    <property type="match status" value="1"/>
</dbReference>
<keyword evidence="4 10" id="KW-0788">Thiol protease</keyword>
<evidence type="ECO:0000313" key="33">
    <source>
        <dbReference type="EMBL" id="QEY87756.1"/>
    </source>
</evidence>
<evidence type="ECO:0000313" key="36">
    <source>
        <dbReference type="EMBL" id="QWW27681.1"/>
    </source>
</evidence>
<dbReference type="GO" id="GO:0044423">
    <property type="term" value="C:virion component"/>
    <property type="evidence" value="ECO:0007669"/>
    <property type="project" value="UniProtKB-UniRule"/>
</dbReference>
<evidence type="ECO:0000313" key="29">
    <source>
        <dbReference type="EMBL" id="AWR92720.1"/>
    </source>
</evidence>
<dbReference type="EMBL" id="KX421401">
    <property type="protein sequence ID" value="AQQ16942.1"/>
    <property type="molecule type" value="Genomic_DNA"/>
</dbReference>
<evidence type="ECO:0000313" key="25">
    <source>
        <dbReference type="EMBL" id="AUD07726.1"/>
    </source>
</evidence>
<dbReference type="EMBL" id="KY436522">
    <property type="protein sequence ID" value="AUD07726.1"/>
    <property type="molecule type" value="Genomic_DNA"/>
</dbReference>
<dbReference type="SUPFAM" id="SSF54001">
    <property type="entry name" value="Cysteine proteinases"/>
    <property type="match status" value="1"/>
</dbReference>
<dbReference type="Proteomes" id="UP000315230">
    <property type="component" value="Segment"/>
</dbReference>
<reference evidence="15 37" key="2">
    <citation type="submission" date="2015-12" db="EMBL/GenBank/DDBJ databases">
        <title>Complete genome characterization of fowl adenoviruses isolated from chickens associated with hydropericardium syndrome in China.</title>
        <authorList>
            <person name="Li H."/>
            <person name="Wang J."/>
            <person name="Liu S."/>
        </authorList>
    </citation>
    <scope>NUCLEOTIDE SEQUENCE [LARGE SCALE GENOMIC DNA]</scope>
    <source>
        <strain evidence="15">HN/151025</strain>
    </source>
</reference>
<evidence type="ECO:0000313" key="35">
    <source>
        <dbReference type="EMBL" id="QOE83664.1"/>
    </source>
</evidence>
<evidence type="ECO:0000313" key="37">
    <source>
        <dbReference type="Proteomes" id="UP000152565"/>
    </source>
</evidence>
<dbReference type="EMBL" id="KX421403">
    <property type="protein sequence ID" value="AQT46119.1"/>
    <property type="molecule type" value="Genomic_DNA"/>
</dbReference>
<dbReference type="EMBL" id="MG824745">
    <property type="protein sequence ID" value="AUT77147.1"/>
    <property type="molecule type" value="Genomic_DNA"/>
</dbReference>
<comment type="activity regulation">
    <text evidence="10">Requires DNA and protease cofactor for maximal activation. Inside nascent virions, becomes partially activated by binding to the viral DNA, allowing it to cleave the cofactor that binds to the protease and fully activates it. Actin, like the viral protease cofactor, seems to act as a cofactor in the cleavage of cytokeratin 18 and of actin itself.</text>
</comment>
<dbReference type="EMBL" id="KX090424">
    <property type="protein sequence ID" value="AOS87923.1"/>
    <property type="molecule type" value="Genomic_DNA"/>
</dbReference>
<reference evidence="13 39" key="1">
    <citation type="journal article" date="2015" name="PLoS ONE">
        <title>Pathogenicity and Complete Genome Characterization of Fowl Adenoviruses Isolated from Chickens Associated with Inclusion Body Hepatitis and Hydropericardium Syndrome in China.</title>
        <authorList>
            <person name="Zhao J."/>
            <person name="Zhong Q."/>
            <person name="Zhao Y."/>
            <person name="Hu Y.X."/>
            <person name="Zhang G.Z."/>
        </authorList>
    </citation>
    <scope>NUCLEOTIDE SEQUENCE [LARGE SCALE GENOMIC DNA]</scope>
    <source>
        <strain evidence="13">JSJ13</strain>
    </source>
</reference>
<reference evidence="16 40" key="5">
    <citation type="submission" date="2016-04" db="EMBL/GenBank/DDBJ databases">
        <title>Genome characterization of an isolate HLJ/151129 of fowl adenovirus serotype 4.</title>
        <authorList>
            <person name="Li H."/>
            <person name="Wang J."/>
            <person name="Liu S."/>
        </authorList>
    </citation>
    <scope>NUCLEOTIDE SEQUENCE [LARGE SCALE GENOMIC DNA]</scope>
    <source>
        <strain evidence="16">HLJ/151118</strain>
    </source>
</reference>
<comment type="function">
    <text evidence="10">Cleaves viral precursor proteins (pTP, pIIIa, pVI, pVII, pVIII, and pX) inside newly assembled particles giving rise to mature virions. Protease complexed to its cofactor slides along the viral DNA to specifically locate and cleave the viral precursors. Mature virions have a weakened organization compared to the unmature virions, thereby facilitating subsequent uncoating. Without maturation, the particle lacks infectivity and is unable to uncoat. Late in adenovirus infection, in the cytoplasm, may participate in the cytoskeleton destruction. Cleaves host cell cytoskeletal keratins K7 and K18.</text>
</comment>
<keyword evidence="3 10" id="KW-0378">Hydrolase</keyword>
<comment type="catalytic activity">
    <reaction evidence="10 11">
        <text>Cleaves proteins of the adenovirus and its host cell at two consensus sites: -Yaa-Xaa-Gly-Gly-|-Xaa- and -Yaa-Xaa-Gly-Xaa-|-Gly- (in which Yaa is Met, Ile or Leu, and Xaa is any amino acid).</text>
        <dbReference type="EC" id="3.4.22.39"/>
    </reaction>
</comment>
<dbReference type="EMBL" id="KX061750">
    <property type="protein sequence ID" value="AOS87840.1"/>
    <property type="molecule type" value="Genomic_DNA"/>
</dbReference>
<dbReference type="Proteomes" id="UP000316932">
    <property type="component" value="Segment"/>
</dbReference>
<reference evidence="34 44" key="18">
    <citation type="submission" date="2019-10" db="EMBL/GenBank/DDBJ databases">
        <authorList>
            <person name="Zhao L."/>
            <person name="Zhang X."/>
            <person name="Liu C."/>
        </authorList>
    </citation>
    <scope>NUCLEOTIDE SEQUENCE [LARGE SCALE GENOMIC DNA]</scope>
    <source>
        <strain evidence="34">CH/AHMG/2018</strain>
    </source>
</reference>
<reference evidence="29" key="12">
    <citation type="submission" date="2017-07" db="EMBL/GenBank/DDBJ databases">
        <authorList>
            <person name="Sun Z.S."/>
            <person name="Albrecht U."/>
            <person name="Echele G."/>
            <person name="Lee C.C."/>
        </authorList>
    </citation>
    <scope>NUCLEOTIDE SEQUENCE</scope>
    <source>
        <strain evidence="29">SD1511</strain>
    </source>
</reference>
<reference evidence="14 38" key="3">
    <citation type="journal article" date="2016" name="Genome Announc.">
        <title>Genome Sequence of a Fowl Adenovirus Serotype 4 Strain Lethal to Chickens, Isolated from China.</title>
        <authorList>
            <person name="Li L."/>
            <person name="Luo L."/>
            <person name="Luo Q."/>
            <person name="Zhang T."/>
            <person name="Zhao K."/>
            <person name="Wang H."/>
            <person name="Zhang R."/>
            <person name="Lu Q."/>
            <person name="Pan Z."/>
            <person name="Shao H."/>
            <person name="Zhang W."/>
            <person name="Wen G."/>
        </authorList>
    </citation>
    <scope>NUCLEOTIDE SEQUENCE [LARGE SCALE GENOMIC DNA]</scope>
    <source>
        <strain evidence="14">HB1510</strain>
    </source>
</reference>
<dbReference type="Proteomes" id="UP000662949">
    <property type="component" value="Segment"/>
</dbReference>
<reference evidence="17 41" key="6">
    <citation type="submission" date="2016-04" db="EMBL/GenBank/DDBJ databases">
        <title>Genome characterization of fowl adenovirus isolate from chickens associated with hepatitis and hydropericardium syndrome in China.</title>
        <authorList>
            <person name="Li H."/>
            <person name="Wang J."/>
            <person name="Liu S."/>
        </authorList>
    </citation>
    <scope>NUCLEOTIDE SEQUENCE [LARGE SCALE GENOMIC DNA]</scope>
    <source>
        <strain evidence="17">HN/151029</strain>
    </source>
</reference>
<dbReference type="EMBL" id="KY436520">
    <property type="protein sequence ID" value="AUD07680.1"/>
    <property type="molecule type" value="Genomic_DNA"/>
</dbReference>
<dbReference type="EMBL" id="MH454598">
    <property type="protein sequence ID" value="AYU58962.1"/>
    <property type="molecule type" value="Genomic_DNA"/>
</dbReference>
<evidence type="ECO:0000256" key="2">
    <source>
        <dbReference type="ARBA" id="ARBA00022670"/>
    </source>
</evidence>
<dbReference type="Proteomes" id="UP000318388">
    <property type="component" value="Segment"/>
</dbReference>
<dbReference type="EMBL" id="KM096544">
    <property type="protein sequence ID" value="AIS19794.1"/>
    <property type="molecule type" value="Genomic_DNA"/>
</dbReference>
<feature type="active site" evidence="10 12">
    <location>
        <position position="122"/>
    </location>
</feature>
<dbReference type="EMBL" id="KU245540">
    <property type="protein sequence ID" value="AMQ81267.1"/>
    <property type="molecule type" value="Genomic_DNA"/>
</dbReference>
<dbReference type="EMBL" id="KY436519">
    <property type="protein sequence ID" value="AUD07658.1"/>
    <property type="molecule type" value="Genomic_DNA"/>
</dbReference>
<evidence type="ECO:0000313" key="15">
    <source>
        <dbReference type="EMBL" id="AMQ81267.1"/>
    </source>
</evidence>
<dbReference type="Proteomes" id="UP000316390">
    <property type="component" value="Segment"/>
</dbReference>
<reference evidence="31" key="15">
    <citation type="submission" date="2018-06" db="EMBL/GenBank/DDBJ databases">
        <title>Pathogenicity and molecular characterization of a fowl adenovirus serotype 4 isolated from Chickens Associated with Hydropericardium-hepatitis Syndrome in China.</title>
        <authorList>
            <person name="Ren G."/>
            <person name="Chen R."/>
            <person name="Wang H."/>
            <person name="Huang M."/>
            <person name="Yan Y."/>
            <person name="Liu F."/>
        </authorList>
    </citation>
    <scope>NUCLEOTIDE SEQUENCE [LARGE SCALE GENOMIC DNA]</scope>
    <source>
        <strain evidence="31">GX-1</strain>
    </source>
</reference>
<feature type="disulfide bond" description="Interchain (with C-10 in cleaved protease cofactor pVI-C)" evidence="10">
    <location>
        <position position="104"/>
    </location>
</feature>
<dbReference type="PRINTS" id="PR00703">
    <property type="entry name" value="ADVENDOPTASE"/>
</dbReference>
<dbReference type="Proteomes" id="UP000317905">
    <property type="component" value="Segment"/>
</dbReference>
<evidence type="ECO:0000256" key="1">
    <source>
        <dbReference type="ARBA" id="ARBA00022562"/>
    </source>
</evidence>
<evidence type="ECO:0000313" key="39">
    <source>
        <dbReference type="Proteomes" id="UP000173008"/>
    </source>
</evidence>
<comment type="induction">
    <text evidence="10">Expressed in the late phase of the viral replicative cycle.</text>
</comment>
<dbReference type="EMBL" id="MN606303">
    <property type="protein sequence ID" value="QLI42856.1"/>
    <property type="molecule type" value="Genomic_DNA"/>
</dbReference>
<keyword evidence="6 10" id="KW-0946">Virion</keyword>
<dbReference type="Proteomes" id="UP000315193">
    <property type="component" value="Genome"/>
</dbReference>
<evidence type="ECO:0000313" key="38">
    <source>
        <dbReference type="Proteomes" id="UP000165897"/>
    </source>
</evidence>
<dbReference type="InterPro" id="IPR000855">
    <property type="entry name" value="Peptidase_C5"/>
</dbReference>
<dbReference type="Pfam" id="PF00770">
    <property type="entry name" value="Peptidase_C5"/>
    <property type="match status" value="1"/>
</dbReference>
<evidence type="ECO:0000313" key="41">
    <source>
        <dbReference type="Proteomes" id="UP000318273"/>
    </source>
</evidence>
<dbReference type="EMBL" id="MK387062">
    <property type="protein sequence ID" value="QDY98297.1"/>
    <property type="molecule type" value="Genomic_DNA"/>
</dbReference>
<evidence type="ECO:0000313" key="31">
    <source>
        <dbReference type="EMBL" id="AYU58962.1"/>
    </source>
</evidence>
<evidence type="ECO:0000256" key="8">
    <source>
        <dbReference type="ARBA" id="ARBA00023125"/>
    </source>
</evidence>
<evidence type="ECO:0000313" key="27">
    <source>
        <dbReference type="EMBL" id="AUT77147.1"/>
    </source>
</evidence>
<dbReference type="HAMAP" id="MF_04059">
    <property type="entry name" value="ADV_PRO"/>
    <property type="match status" value="1"/>
</dbReference>
<evidence type="ECO:0000313" key="18">
    <source>
        <dbReference type="EMBL" id="AQQ16942.1"/>
    </source>
</evidence>
<dbReference type="Proteomes" id="UP000318794">
    <property type="component" value="Segment"/>
</dbReference>
<dbReference type="GO" id="GO:0003677">
    <property type="term" value="F:DNA binding"/>
    <property type="evidence" value="ECO:0007669"/>
    <property type="project" value="UniProtKB-UniRule"/>
</dbReference>
<evidence type="ECO:0000313" key="13">
    <source>
        <dbReference type="EMBL" id="AIS19794.1"/>
    </source>
</evidence>
<keyword evidence="2 10" id="KW-0645">Protease</keyword>
<comment type="subcellular location">
    <subcellularLocation>
        <location evidence="10">Virion</location>
    </subcellularLocation>
    <subcellularLocation>
        <location evidence="10">Host nucleus</location>
    </subcellularLocation>
    <text evidence="10">Present in about 10 copies per virion.</text>
</comment>
<reference evidence="33 43" key="17">
    <citation type="submission" date="2019-03" db="EMBL/GenBank/DDBJ databases">
        <authorList>
            <person name="Zhai X."/>
        </authorList>
    </citation>
    <scope>NUCLEOTIDE SEQUENCE [LARGE SCALE GENOMIC DNA]</scope>
    <source>
        <strain evidence="33">SCDY</strain>
    </source>
</reference>
<reference evidence="28" key="13">
    <citation type="journal article" date="2018" name="Microb. Pathog.">
        <title>Complete genome sequence and pathogenicity of fowl adenovirus serotype 4 involved in hydropericardium syndrome in Southwest China.</title>
        <authorList>
            <person name="Guan R."/>
            <person name="Tian Y."/>
            <person name="Han X."/>
            <person name="Yang X."/>
            <person name="Wang H."/>
        </authorList>
    </citation>
    <scope>NUCLEOTIDE SEQUENCE [LARGE SCALE GENOMIC DNA]</scope>
    <source>
        <strain evidence="28">SCnj1601</strain>
    </source>
</reference>
<dbReference type="Proteomes" id="UP000320871">
    <property type="component" value="Segment"/>
</dbReference>
<keyword evidence="7 10" id="KW-0426">Late protein</keyword>
<comment type="similarity">
    <text evidence="10 11">Belongs to the peptidase C5 family.</text>
</comment>
<dbReference type="EMBL" id="MT813039">
    <property type="protein sequence ID" value="QWW27681.1"/>
    <property type="molecule type" value="Genomic_DNA"/>
</dbReference>
<evidence type="ECO:0000313" key="44">
    <source>
        <dbReference type="Proteomes" id="UP000510761"/>
    </source>
</evidence>
<evidence type="ECO:0000313" key="28">
    <source>
        <dbReference type="EMBL" id="AVD96435.1"/>
    </source>
</evidence>
<dbReference type="EMBL" id="MF496037">
    <property type="protein sequence ID" value="AWR92720.1"/>
    <property type="molecule type" value="Genomic_DNA"/>
</dbReference>
<reference evidence="30" key="11">
    <citation type="submission" date="2017-07" db="EMBL/GenBank/DDBJ databases">
        <title>Whole genome of a virulent serotype 4 avian adenovirus isolated in Zhejiang Province of China.</title>
        <authorList>
            <person name="Zheng X."/>
            <person name="Li X."/>
            <person name="Mao S."/>
            <person name="Xia W."/>
            <person name="Mo K."/>
            <person name="Zhou J."/>
        </authorList>
    </citation>
    <scope>NUCLEOTIDE SEQUENCE [LARGE SCALE GENOMIC DNA]</scope>
    <source>
        <strain evidence="30">ZJ2015</strain>
    </source>
</reference>
<evidence type="ECO:0000313" key="22">
    <source>
        <dbReference type="EMBL" id="AUD07658.1"/>
    </source>
</evidence>
<dbReference type="EMBL" id="KX421404">
    <property type="protein sequence ID" value="AQT46076.1"/>
    <property type="molecule type" value="Genomic_DNA"/>
</dbReference>
<dbReference type="EMBL" id="MT119964">
    <property type="protein sequence ID" value="QOE83664.1"/>
    <property type="molecule type" value="Genomic_DNA"/>
</dbReference>
<comment type="miscellaneous">
    <text evidence="10">All late proteins expressed from the major late promoter are produced by alternative splicing and alternative polyadenylation of the same gene giving rise to non-overlapping ORFs. A leader sequence is present in the N-terminus of all these mRNAs and is recognized by the viral shutoff protein to provide expression although conventional translation via ribosome scanning from the cap has been shut off in the host cell.</text>
</comment>
<dbReference type="EC" id="3.4.22.39" evidence="10"/>
<evidence type="ECO:0000256" key="4">
    <source>
        <dbReference type="ARBA" id="ARBA00022807"/>
    </source>
</evidence>
<dbReference type="EMBL" id="KY927938">
    <property type="protein sequence ID" value="AVD96435.1"/>
    <property type="molecule type" value="Genomic_DNA"/>
</dbReference>
<dbReference type="GO" id="GO:0042025">
    <property type="term" value="C:host cell nucleus"/>
    <property type="evidence" value="ECO:0007669"/>
    <property type="project" value="UniProtKB-SubCell"/>
</dbReference>
<reference evidence="32 42" key="16">
    <citation type="submission" date="2019-01" db="EMBL/GenBank/DDBJ databases">
        <authorList>
            <person name="Chen L."/>
            <person name="Yin L."/>
            <person name="Liu L."/>
            <person name="Peng P."/>
            <person name="Cao Y."/>
        </authorList>
    </citation>
    <scope>NUCLEOTIDE SEQUENCE [LARGE SCALE GENOMIC DNA]</scope>
    <source>
        <strain evidence="32">CH/GDYF/201706</strain>
    </source>
</reference>
<feature type="site" description="Cleavage; by autolysis" evidence="10">
    <location>
        <begin position="52"/>
        <end position="53"/>
    </location>
</feature>
<dbReference type="Proteomes" id="UP000693878">
    <property type="component" value="Segment"/>
</dbReference>
<evidence type="ECO:0000313" key="40">
    <source>
        <dbReference type="Proteomes" id="UP000317905"/>
    </source>
</evidence>
<reference evidence="18" key="9">
    <citation type="submission" date="2017-02" db="EMBL/GenBank/DDBJ databases">
        <title>Complete genome characterization of Fowl Adenovirus Serotype 4 Strain isolated from chickens associated with hydropericardium syndrome in China.</title>
        <authorList>
            <person name="Ma J."/>
        </authorList>
    </citation>
    <scope>NUCLEOTIDE SEQUENCE [LARGE SCALE GENOMIC DNA]</scope>
    <source>
        <strain evidence="18">HB1502</strain>
        <strain evidence="20">HN1501</strain>
        <strain evidence="19">SD1501</strain>
    </source>
</reference>
<reference evidence="26" key="10">
    <citation type="submission" date="2017-02" db="EMBL/GenBank/DDBJ databases">
        <title>Molecular characteristics of fowl adenovirus serotype 4 isolated from pigeon.</title>
        <authorList>
            <person name="Li H."/>
            <person name="Wang J."/>
            <person name="Liu L."/>
            <person name="Liu S."/>
        </authorList>
    </citation>
    <scope>NUCLEOTIDE SEQUENCE [LARGE SCALE GENOMIC DNA]</scope>
    <source>
        <strain evidence="26">HLJ/160826</strain>
    </source>
</reference>